<evidence type="ECO:0000256" key="6">
    <source>
        <dbReference type="ARBA" id="ARBA00022763"/>
    </source>
</evidence>
<comment type="function">
    <text evidence="2 9 11">Excises uracil residues from the DNA which can arise as a result of misincorporation of dUMP residues by DNA polymerase or due to deamination of cytosine.</text>
</comment>
<evidence type="ECO:0000256" key="1">
    <source>
        <dbReference type="ARBA" id="ARBA00001400"/>
    </source>
</evidence>
<keyword evidence="9" id="KW-0963">Cytoplasm</keyword>
<dbReference type="AlphaFoldDB" id="A0A918VNI1"/>
<dbReference type="PROSITE" id="PS00130">
    <property type="entry name" value="U_DNA_GLYCOSYLASE"/>
    <property type="match status" value="1"/>
</dbReference>
<accession>A0A918VNI1</accession>
<feature type="domain" description="Uracil-DNA glycosylase-like" evidence="12">
    <location>
        <begin position="54"/>
        <end position="214"/>
    </location>
</feature>
<dbReference type="InterPro" id="IPR018085">
    <property type="entry name" value="Ura-DNA_Glyclase_AS"/>
</dbReference>
<dbReference type="NCBIfam" id="NF003589">
    <property type="entry name" value="PRK05254.1-2"/>
    <property type="match status" value="1"/>
</dbReference>
<comment type="catalytic activity">
    <reaction evidence="1 9 11">
        <text>Hydrolyzes single-stranded DNA or mismatched double-stranded DNA and polynucleotides, releasing free uracil.</text>
        <dbReference type="EC" id="3.2.2.27"/>
    </reaction>
</comment>
<dbReference type="GO" id="GO:0097510">
    <property type="term" value="P:base-excision repair, AP site formation via deaminated base removal"/>
    <property type="evidence" value="ECO:0007669"/>
    <property type="project" value="TreeGrafter"/>
</dbReference>
<dbReference type="SMART" id="SM00986">
    <property type="entry name" value="UDG"/>
    <property type="match status" value="1"/>
</dbReference>
<evidence type="ECO:0000256" key="8">
    <source>
        <dbReference type="ARBA" id="ARBA00023204"/>
    </source>
</evidence>
<keyword evidence="6 9" id="KW-0227">DNA damage</keyword>
<dbReference type="EC" id="3.2.2.27" evidence="4 9"/>
<dbReference type="NCBIfam" id="NF003591">
    <property type="entry name" value="PRK05254.1-4"/>
    <property type="match status" value="1"/>
</dbReference>
<dbReference type="Proteomes" id="UP000614811">
    <property type="component" value="Unassembled WGS sequence"/>
</dbReference>
<evidence type="ECO:0000313" key="13">
    <source>
        <dbReference type="EMBL" id="GHA10277.1"/>
    </source>
</evidence>
<dbReference type="EMBL" id="BMXA01000003">
    <property type="protein sequence ID" value="GHA10277.1"/>
    <property type="molecule type" value="Genomic_DNA"/>
</dbReference>
<evidence type="ECO:0000256" key="11">
    <source>
        <dbReference type="RuleBase" id="RU003780"/>
    </source>
</evidence>
<name>A0A918VNI1_9GAMM</name>
<evidence type="ECO:0000256" key="5">
    <source>
        <dbReference type="ARBA" id="ARBA00018429"/>
    </source>
</evidence>
<evidence type="ECO:0000256" key="4">
    <source>
        <dbReference type="ARBA" id="ARBA00012030"/>
    </source>
</evidence>
<dbReference type="NCBIfam" id="NF003592">
    <property type="entry name" value="PRK05254.1-5"/>
    <property type="match status" value="1"/>
</dbReference>
<dbReference type="CDD" id="cd10027">
    <property type="entry name" value="UDG-F1-like"/>
    <property type="match status" value="1"/>
</dbReference>
<comment type="subcellular location">
    <subcellularLocation>
        <location evidence="9">Cytoplasm</location>
    </subcellularLocation>
</comment>
<evidence type="ECO:0000313" key="14">
    <source>
        <dbReference type="Proteomes" id="UP000614811"/>
    </source>
</evidence>
<evidence type="ECO:0000256" key="9">
    <source>
        <dbReference type="HAMAP-Rule" id="MF_00148"/>
    </source>
</evidence>
<comment type="similarity">
    <text evidence="3 9 11">Belongs to the uracil-DNA glycosylase (UDG) superfamily. UNG family.</text>
</comment>
<dbReference type="PANTHER" id="PTHR11264:SF0">
    <property type="entry name" value="URACIL-DNA GLYCOSYLASE"/>
    <property type="match status" value="1"/>
</dbReference>
<dbReference type="PANTHER" id="PTHR11264">
    <property type="entry name" value="URACIL-DNA GLYCOSYLASE"/>
    <property type="match status" value="1"/>
</dbReference>
<dbReference type="InterPro" id="IPR005122">
    <property type="entry name" value="Uracil-DNA_glycosylase-like"/>
</dbReference>
<evidence type="ECO:0000256" key="3">
    <source>
        <dbReference type="ARBA" id="ARBA00008184"/>
    </source>
</evidence>
<evidence type="ECO:0000256" key="2">
    <source>
        <dbReference type="ARBA" id="ARBA00002631"/>
    </source>
</evidence>
<dbReference type="GO" id="GO:0004844">
    <property type="term" value="F:uracil DNA N-glycosylase activity"/>
    <property type="evidence" value="ECO:0007669"/>
    <property type="project" value="UniProtKB-UniRule"/>
</dbReference>
<feature type="active site" description="Proton acceptor" evidence="9 10">
    <location>
        <position position="69"/>
    </location>
</feature>
<keyword evidence="14" id="KW-1185">Reference proteome</keyword>
<evidence type="ECO:0000259" key="12">
    <source>
        <dbReference type="SMART" id="SM00986"/>
    </source>
</evidence>
<dbReference type="HAMAP" id="MF_00148">
    <property type="entry name" value="UDG"/>
    <property type="match status" value="1"/>
</dbReference>
<dbReference type="GO" id="GO:0005737">
    <property type="term" value="C:cytoplasm"/>
    <property type="evidence" value="ECO:0007669"/>
    <property type="project" value="UniProtKB-SubCell"/>
</dbReference>
<proteinExistence type="inferred from homology"/>
<dbReference type="SUPFAM" id="SSF52141">
    <property type="entry name" value="Uracil-DNA glycosylase-like"/>
    <property type="match status" value="1"/>
</dbReference>
<gene>
    <name evidence="9 13" type="primary">ung</name>
    <name evidence="13" type="ORF">GCM10008090_19800</name>
</gene>
<reference evidence="13" key="1">
    <citation type="journal article" date="2014" name="Int. J. Syst. Evol. Microbiol.">
        <title>Complete genome sequence of Corynebacterium casei LMG S-19264T (=DSM 44701T), isolated from a smear-ripened cheese.</title>
        <authorList>
            <consortium name="US DOE Joint Genome Institute (JGI-PGF)"/>
            <person name="Walter F."/>
            <person name="Albersmeier A."/>
            <person name="Kalinowski J."/>
            <person name="Ruckert C."/>
        </authorList>
    </citation>
    <scope>NUCLEOTIDE SEQUENCE</scope>
    <source>
        <strain evidence="13">KCTC 12711</strain>
    </source>
</reference>
<evidence type="ECO:0000256" key="7">
    <source>
        <dbReference type="ARBA" id="ARBA00022801"/>
    </source>
</evidence>
<dbReference type="InterPro" id="IPR002043">
    <property type="entry name" value="UDG_fam1"/>
</dbReference>
<dbReference type="NCBIfam" id="NF003588">
    <property type="entry name" value="PRK05254.1-1"/>
    <property type="match status" value="1"/>
</dbReference>
<keyword evidence="7 9" id="KW-0378">Hydrolase</keyword>
<dbReference type="InterPro" id="IPR036895">
    <property type="entry name" value="Uracil-DNA_glycosylase-like_sf"/>
</dbReference>
<dbReference type="SMART" id="SM00987">
    <property type="entry name" value="UreE_C"/>
    <property type="match status" value="1"/>
</dbReference>
<comment type="caution">
    <text evidence="13">The sequence shown here is derived from an EMBL/GenBank/DDBJ whole genome shotgun (WGS) entry which is preliminary data.</text>
</comment>
<dbReference type="RefSeq" id="WP_189400432.1">
    <property type="nucleotide sequence ID" value="NZ_BMXA01000003.1"/>
</dbReference>
<protein>
    <recommendedName>
        <fullName evidence="5 9">Uracil-DNA glycosylase</fullName>
        <shortName evidence="9">UDG</shortName>
        <ecNumber evidence="4 9">3.2.2.27</ecNumber>
    </recommendedName>
</protein>
<organism evidence="13 14">
    <name type="scientific">Arenicella chitinivorans</name>
    <dbReference type="NCBI Taxonomy" id="1329800"/>
    <lineage>
        <taxon>Bacteria</taxon>
        <taxon>Pseudomonadati</taxon>
        <taxon>Pseudomonadota</taxon>
        <taxon>Gammaproteobacteria</taxon>
        <taxon>Arenicellales</taxon>
        <taxon>Arenicellaceae</taxon>
        <taxon>Arenicella</taxon>
    </lineage>
</organism>
<keyword evidence="8 9" id="KW-0234">DNA repair</keyword>
<dbReference type="Pfam" id="PF03167">
    <property type="entry name" value="UDG"/>
    <property type="match status" value="1"/>
</dbReference>
<dbReference type="NCBIfam" id="TIGR00628">
    <property type="entry name" value="ung"/>
    <property type="match status" value="1"/>
</dbReference>
<dbReference type="Gene3D" id="3.40.470.10">
    <property type="entry name" value="Uracil-DNA glycosylase-like domain"/>
    <property type="match status" value="1"/>
</dbReference>
<sequence>MTAREIKLSDPWLHALQSEFAAPYMQDLSAFLRAEKQAGKQIYPTGEVIFAALNATPLESVRVVILGQDPYHGPNQAHGLSFSVPPGIRVPPSLQNIYKELVSDVGITMPSHGNLMAWAEQGVLLLNAVLTVQAANAGSHQGRGWERFTDRVIQVINQRQQNVVFMLWGAYAQKKGQVIDRDRHLVLQAPHPSPLSAHRGFMGCRHFSQANTYLKQHGKVEIDWQIR</sequence>
<dbReference type="FunFam" id="3.40.470.10:FF:000001">
    <property type="entry name" value="Uracil-DNA glycosylase"/>
    <property type="match status" value="1"/>
</dbReference>
<reference evidence="13" key="2">
    <citation type="submission" date="2020-09" db="EMBL/GenBank/DDBJ databases">
        <authorList>
            <person name="Sun Q."/>
            <person name="Kim S."/>
        </authorList>
    </citation>
    <scope>NUCLEOTIDE SEQUENCE</scope>
    <source>
        <strain evidence="13">KCTC 12711</strain>
    </source>
</reference>
<evidence type="ECO:0000256" key="10">
    <source>
        <dbReference type="PROSITE-ProRule" id="PRU10072"/>
    </source>
</evidence>